<comment type="subcellular location">
    <subcellularLocation>
        <location evidence="1 5">Cell membrane</location>
        <topology evidence="1 5">Multi-pass membrane protein</topology>
    </subcellularLocation>
</comment>
<feature type="transmembrane region" description="Helical" evidence="5">
    <location>
        <begin position="65"/>
        <end position="85"/>
    </location>
</feature>
<dbReference type="PANTHER" id="PTHR43632">
    <property type="entry name" value="PERMEASE COMPONENT OF TUNGSTATE ABC TRANSPORTER"/>
    <property type="match status" value="1"/>
</dbReference>
<dbReference type="InterPro" id="IPR049783">
    <property type="entry name" value="ABC_perm_TupB-like"/>
</dbReference>
<feature type="domain" description="ABC transmembrane type-1" evidence="6">
    <location>
        <begin position="26"/>
        <end position="222"/>
    </location>
</feature>
<dbReference type="RefSeq" id="WP_308134292.1">
    <property type="nucleotide sequence ID" value="NZ_CP133197.1"/>
</dbReference>
<dbReference type="EMBL" id="JAVFKN010000007">
    <property type="protein sequence ID" value="MDQ5768217.1"/>
    <property type="molecule type" value="Genomic_DNA"/>
</dbReference>
<evidence type="ECO:0000313" key="9">
    <source>
        <dbReference type="Proteomes" id="UP001223336"/>
    </source>
</evidence>
<dbReference type="InterPro" id="IPR000515">
    <property type="entry name" value="MetI-like"/>
</dbReference>
<sequence>MASLLDATAEALSLLLNGDAALWEIVAISFEVSAIALLIATPPALLLAFVLAYGQFPGRRLTISLFSTLLSVPTVVIGLTLYLLLSRQGPLGEFRLLFTQTAIVLGQIVLAFPMLVAIGHSALQAADRRAWETARTLGASPFRALLTVTYEVRFGLLAAVLASFGRIISEVGASMMLGGNILHHTRNIPTAIALETSKGEFAQGIALGMVLLVLAFTLNILLHHFQGKGHIGS</sequence>
<name>A0AA51MP09_9GAMM</name>
<dbReference type="SUPFAM" id="SSF161098">
    <property type="entry name" value="MetI-like"/>
    <property type="match status" value="1"/>
</dbReference>
<feature type="transmembrane region" description="Helical" evidence="5">
    <location>
        <begin position="97"/>
        <end position="123"/>
    </location>
</feature>
<feature type="transmembrane region" description="Helical" evidence="5">
    <location>
        <begin position="144"/>
        <end position="168"/>
    </location>
</feature>
<dbReference type="GO" id="GO:0055085">
    <property type="term" value="P:transmembrane transport"/>
    <property type="evidence" value="ECO:0007669"/>
    <property type="project" value="InterPro"/>
</dbReference>
<dbReference type="Pfam" id="PF00528">
    <property type="entry name" value="BPD_transp_1"/>
    <property type="match status" value="1"/>
</dbReference>
<keyword evidence="4 5" id="KW-0472">Membrane</keyword>
<accession>A0AA51MP09</accession>
<dbReference type="AlphaFoldDB" id="A0AA51MP09"/>
<keyword evidence="5" id="KW-0813">Transport</keyword>
<evidence type="ECO:0000256" key="4">
    <source>
        <dbReference type="ARBA" id="ARBA00023136"/>
    </source>
</evidence>
<evidence type="ECO:0000313" key="7">
    <source>
        <dbReference type="EMBL" id="MDQ5768217.1"/>
    </source>
</evidence>
<keyword evidence="9" id="KW-1185">Reference proteome</keyword>
<reference evidence="8 9" key="1">
    <citation type="submission" date="2023-08" db="EMBL/GenBank/DDBJ databases">
        <title>New molecular markers tilS and rpoB for phylogenetic and monitoring studies of the genus Thiothrix biodiversity.</title>
        <authorList>
            <person name="Ravin N.V."/>
            <person name="Smolyakov D."/>
            <person name="Markov N.D."/>
            <person name="Beletsky A.V."/>
            <person name="Mardanov A.V."/>
            <person name="Rudenko T.S."/>
            <person name="Grabovich M.Y."/>
        </authorList>
    </citation>
    <scope>NUCLEOTIDE SEQUENCE</scope>
    <source>
        <strain evidence="8">DNT52</strain>
        <strain evidence="7 9">H33</strain>
    </source>
</reference>
<feature type="transmembrane region" description="Helical" evidence="5">
    <location>
        <begin position="20"/>
        <end position="53"/>
    </location>
</feature>
<dbReference type="Gene3D" id="1.10.3720.10">
    <property type="entry name" value="MetI-like"/>
    <property type="match status" value="1"/>
</dbReference>
<protein>
    <submittedName>
        <fullName evidence="8">ABC transporter permease</fullName>
    </submittedName>
</protein>
<evidence type="ECO:0000256" key="5">
    <source>
        <dbReference type="RuleBase" id="RU363032"/>
    </source>
</evidence>
<keyword evidence="2 5" id="KW-0812">Transmembrane</keyword>
<organism evidence="8">
    <name type="scientific">Thiothrix subterranea</name>
    <dbReference type="NCBI Taxonomy" id="2735563"/>
    <lineage>
        <taxon>Bacteria</taxon>
        <taxon>Pseudomonadati</taxon>
        <taxon>Pseudomonadota</taxon>
        <taxon>Gammaproteobacteria</taxon>
        <taxon>Thiotrichales</taxon>
        <taxon>Thiotrichaceae</taxon>
        <taxon>Thiothrix</taxon>
    </lineage>
</organism>
<dbReference type="EMBL" id="CP133217">
    <property type="protein sequence ID" value="WML87745.1"/>
    <property type="molecule type" value="Genomic_DNA"/>
</dbReference>
<evidence type="ECO:0000256" key="2">
    <source>
        <dbReference type="ARBA" id="ARBA00022692"/>
    </source>
</evidence>
<comment type="similarity">
    <text evidence="5">Belongs to the binding-protein-dependent transport system permease family.</text>
</comment>
<dbReference type="Proteomes" id="UP001223336">
    <property type="component" value="Unassembled WGS sequence"/>
</dbReference>
<proteinExistence type="inferred from homology"/>
<evidence type="ECO:0000259" key="6">
    <source>
        <dbReference type="PROSITE" id="PS50928"/>
    </source>
</evidence>
<dbReference type="CDD" id="cd06261">
    <property type="entry name" value="TM_PBP2"/>
    <property type="match status" value="1"/>
</dbReference>
<dbReference type="Proteomes" id="UP001229862">
    <property type="component" value="Chromosome"/>
</dbReference>
<dbReference type="GO" id="GO:0005886">
    <property type="term" value="C:plasma membrane"/>
    <property type="evidence" value="ECO:0007669"/>
    <property type="project" value="UniProtKB-SubCell"/>
</dbReference>
<gene>
    <name evidence="7" type="ORF">RCC75_06740</name>
    <name evidence="8" type="ORF">RCG00_05115</name>
</gene>
<dbReference type="NCBIfam" id="NF038017">
    <property type="entry name" value="ABC_perm1"/>
    <property type="match status" value="1"/>
</dbReference>
<dbReference type="PANTHER" id="PTHR43632:SF1">
    <property type="entry name" value="PERMEASE COMPONENT OF TUNGSTATE ABC TRANSPORTER"/>
    <property type="match status" value="1"/>
</dbReference>
<feature type="transmembrane region" description="Helical" evidence="5">
    <location>
        <begin position="201"/>
        <end position="222"/>
    </location>
</feature>
<dbReference type="PROSITE" id="PS50928">
    <property type="entry name" value="ABC_TM1"/>
    <property type="match status" value="1"/>
</dbReference>
<evidence type="ECO:0000256" key="3">
    <source>
        <dbReference type="ARBA" id="ARBA00022989"/>
    </source>
</evidence>
<evidence type="ECO:0000313" key="8">
    <source>
        <dbReference type="EMBL" id="WML87745.1"/>
    </source>
</evidence>
<evidence type="ECO:0000256" key="1">
    <source>
        <dbReference type="ARBA" id="ARBA00004651"/>
    </source>
</evidence>
<dbReference type="InterPro" id="IPR035906">
    <property type="entry name" value="MetI-like_sf"/>
</dbReference>
<keyword evidence="3 5" id="KW-1133">Transmembrane helix</keyword>